<accession>A0AAN1WE63</accession>
<gene>
    <name evidence="2" type="ORF">MARGE09_P0137</name>
</gene>
<dbReference type="RefSeq" id="WP_236985449.1">
    <property type="nucleotide sequence ID" value="NZ_AP023086.1"/>
</dbReference>
<keyword evidence="3" id="KW-1185">Reference proteome</keyword>
<protein>
    <submittedName>
        <fullName evidence="2">Uncharacterized protein</fullName>
    </submittedName>
</protein>
<proteinExistence type="predicted"/>
<evidence type="ECO:0000313" key="3">
    <source>
        <dbReference type="Proteomes" id="UP001320119"/>
    </source>
</evidence>
<evidence type="ECO:0000256" key="1">
    <source>
        <dbReference type="SAM" id="SignalP"/>
    </source>
</evidence>
<sequence>MNIKALLLPFAFLSVVQTVSADQLLASSESHPETDAAECEWNVIGLSSTPPDFQFPNGSQTTVYGLDCDNGPTSIVEMSEMLAPGVGFSCVLSGPKEGYRLEGNSCQSFAVFKSEANEDNSPAEPLSGLNRITNLWKPDQVVNVEHSDVAVSNAPNDWWSSHWIFEKTGNYYRIKNRWTNEYLHMQSHALESGPISDGWWSAQWTLQDGSNNGQTIYRIRNRWLPDAYLNIENGSLEAGAIEQGWHSAWWYIDNL</sequence>
<dbReference type="InterPro" id="IPR035992">
    <property type="entry name" value="Ricin_B-like_lectins"/>
</dbReference>
<dbReference type="Proteomes" id="UP001320119">
    <property type="component" value="Chromosome"/>
</dbReference>
<evidence type="ECO:0000313" key="2">
    <source>
        <dbReference type="EMBL" id="BCD95938.1"/>
    </source>
</evidence>
<reference evidence="2 3" key="1">
    <citation type="journal article" date="2022" name="IScience">
        <title>An ultrasensitive nanofiber-based assay for enzymatic hydrolysis and deep-sea microbial degradation of cellulose.</title>
        <authorList>
            <person name="Tsudome M."/>
            <person name="Tachioka M."/>
            <person name="Miyazaki M."/>
            <person name="Uchimura K."/>
            <person name="Tsuda M."/>
            <person name="Takaki Y."/>
            <person name="Deguchi S."/>
        </authorList>
    </citation>
    <scope>NUCLEOTIDE SEQUENCE [LARGE SCALE GENOMIC DNA]</scope>
    <source>
        <strain evidence="2 3">GE09</strain>
    </source>
</reference>
<dbReference type="AlphaFoldDB" id="A0AAN1WE63"/>
<dbReference type="KEGG" id="marq:MARGE09_P0137"/>
<keyword evidence="1" id="KW-0732">Signal</keyword>
<dbReference type="CDD" id="cd23432">
    <property type="entry name" value="beta-trefoil_Ricin_EndoBetaGal-like"/>
    <property type="match status" value="1"/>
</dbReference>
<organism evidence="2 3">
    <name type="scientific">Marinagarivorans cellulosilyticus</name>
    <dbReference type="NCBI Taxonomy" id="2721545"/>
    <lineage>
        <taxon>Bacteria</taxon>
        <taxon>Pseudomonadati</taxon>
        <taxon>Pseudomonadota</taxon>
        <taxon>Gammaproteobacteria</taxon>
        <taxon>Cellvibrionales</taxon>
        <taxon>Cellvibrionaceae</taxon>
        <taxon>Marinagarivorans</taxon>
    </lineage>
</organism>
<dbReference type="Gene3D" id="2.80.10.50">
    <property type="match status" value="1"/>
</dbReference>
<dbReference type="EMBL" id="AP023086">
    <property type="protein sequence ID" value="BCD95938.1"/>
    <property type="molecule type" value="Genomic_DNA"/>
</dbReference>
<dbReference type="SUPFAM" id="SSF50370">
    <property type="entry name" value="Ricin B-like lectins"/>
    <property type="match status" value="1"/>
</dbReference>
<name>A0AAN1WE63_9GAMM</name>
<feature type="chain" id="PRO_5042839785" evidence="1">
    <location>
        <begin position="22"/>
        <end position="255"/>
    </location>
</feature>
<feature type="signal peptide" evidence="1">
    <location>
        <begin position="1"/>
        <end position="21"/>
    </location>
</feature>